<evidence type="ECO:0000256" key="1">
    <source>
        <dbReference type="ARBA" id="ARBA00005132"/>
    </source>
</evidence>
<proteinExistence type="inferred from homology"/>
<name>A0A1H7HP98_9LACT</name>
<dbReference type="STRING" id="426702.SAMN04488099_103137"/>
<accession>A0A1H7HP98</accession>
<comment type="function">
    <text evidence="12">Involved in the regulation of capsular polysaccharide biosynthesis. Autophosphorylation of CpsD attenuates its activity and reduces the level of encapsulation. May be part of a complex that directs the coordinated polymerization and export to the cell surface of the capsular polysaccharide.</text>
</comment>
<organism evidence="15 16">
    <name type="scientific">Alkalibacterium pelagium</name>
    <dbReference type="NCBI Taxonomy" id="426702"/>
    <lineage>
        <taxon>Bacteria</taxon>
        <taxon>Bacillati</taxon>
        <taxon>Bacillota</taxon>
        <taxon>Bacilli</taxon>
        <taxon>Lactobacillales</taxon>
        <taxon>Carnobacteriaceae</taxon>
        <taxon>Alkalibacterium</taxon>
    </lineage>
</organism>
<dbReference type="Proteomes" id="UP000199081">
    <property type="component" value="Unassembled WGS sequence"/>
</dbReference>
<dbReference type="OrthoDB" id="9794577at2"/>
<evidence type="ECO:0000256" key="7">
    <source>
        <dbReference type="ARBA" id="ARBA00022777"/>
    </source>
</evidence>
<gene>
    <name evidence="15" type="ORF">SAMN04488099_103137</name>
</gene>
<keyword evidence="9" id="KW-0972">Capsule biogenesis/degradation</keyword>
<dbReference type="GO" id="GO:0042802">
    <property type="term" value="F:identical protein binding"/>
    <property type="evidence" value="ECO:0007669"/>
    <property type="project" value="UniProtKB-ARBA"/>
</dbReference>
<evidence type="ECO:0000259" key="14">
    <source>
        <dbReference type="Pfam" id="PF13614"/>
    </source>
</evidence>
<dbReference type="InterPro" id="IPR050445">
    <property type="entry name" value="Bact_polysacc_biosynth/exp"/>
</dbReference>
<dbReference type="Pfam" id="PF13614">
    <property type="entry name" value="AAA_31"/>
    <property type="match status" value="1"/>
</dbReference>
<keyword evidence="8" id="KW-0067">ATP-binding</keyword>
<evidence type="ECO:0000256" key="5">
    <source>
        <dbReference type="ARBA" id="ARBA00022679"/>
    </source>
</evidence>
<dbReference type="GO" id="GO:0045227">
    <property type="term" value="P:capsule polysaccharide biosynthetic process"/>
    <property type="evidence" value="ECO:0007669"/>
    <property type="project" value="UniProtKB-UniPathway"/>
</dbReference>
<dbReference type="EMBL" id="FNZU01000003">
    <property type="protein sequence ID" value="SEK52186.1"/>
    <property type="molecule type" value="Genomic_DNA"/>
</dbReference>
<evidence type="ECO:0000256" key="12">
    <source>
        <dbReference type="ARBA" id="ARBA00024964"/>
    </source>
</evidence>
<dbReference type="PANTHER" id="PTHR32309">
    <property type="entry name" value="TYROSINE-PROTEIN KINASE"/>
    <property type="match status" value="1"/>
</dbReference>
<evidence type="ECO:0000256" key="10">
    <source>
        <dbReference type="ARBA" id="ARBA00023137"/>
    </source>
</evidence>
<evidence type="ECO:0000256" key="11">
    <source>
        <dbReference type="ARBA" id="ARBA00023169"/>
    </source>
</evidence>
<dbReference type="EC" id="2.7.10.2" evidence="3"/>
<comment type="similarity">
    <text evidence="2">Belongs to the CpsD/CapB family.</text>
</comment>
<keyword evidence="7" id="KW-0418">Kinase</keyword>
<evidence type="ECO:0000256" key="2">
    <source>
        <dbReference type="ARBA" id="ARBA00007316"/>
    </source>
</evidence>
<evidence type="ECO:0000256" key="4">
    <source>
        <dbReference type="ARBA" id="ARBA00019200"/>
    </source>
</evidence>
<dbReference type="GO" id="GO:0005524">
    <property type="term" value="F:ATP binding"/>
    <property type="evidence" value="ECO:0007669"/>
    <property type="project" value="UniProtKB-KW"/>
</dbReference>
<dbReference type="GO" id="GO:0005886">
    <property type="term" value="C:plasma membrane"/>
    <property type="evidence" value="ECO:0007669"/>
    <property type="project" value="UniProtKB-ARBA"/>
</dbReference>
<keyword evidence="16" id="KW-1185">Reference proteome</keyword>
<dbReference type="FunFam" id="3.40.50.300:FF:000527">
    <property type="entry name" value="Tyrosine-protein kinase etk"/>
    <property type="match status" value="1"/>
</dbReference>
<dbReference type="InterPro" id="IPR027417">
    <property type="entry name" value="P-loop_NTPase"/>
</dbReference>
<evidence type="ECO:0000256" key="9">
    <source>
        <dbReference type="ARBA" id="ARBA00022903"/>
    </source>
</evidence>
<comment type="pathway">
    <text evidence="1">Capsule biogenesis; capsule polysaccharide biosynthesis.</text>
</comment>
<evidence type="ECO:0000256" key="3">
    <source>
        <dbReference type="ARBA" id="ARBA00011903"/>
    </source>
</evidence>
<dbReference type="SUPFAM" id="SSF52540">
    <property type="entry name" value="P-loop containing nucleoside triphosphate hydrolases"/>
    <property type="match status" value="1"/>
</dbReference>
<keyword evidence="5" id="KW-0808">Transferase</keyword>
<feature type="domain" description="AAA" evidence="14">
    <location>
        <begin position="48"/>
        <end position="175"/>
    </location>
</feature>
<dbReference type="PANTHER" id="PTHR32309:SF13">
    <property type="entry name" value="FERRIC ENTEROBACTIN TRANSPORT PROTEIN FEPE"/>
    <property type="match status" value="1"/>
</dbReference>
<evidence type="ECO:0000256" key="8">
    <source>
        <dbReference type="ARBA" id="ARBA00022840"/>
    </source>
</evidence>
<dbReference type="Gene3D" id="3.40.50.300">
    <property type="entry name" value="P-loop containing nucleotide triphosphate hydrolases"/>
    <property type="match status" value="1"/>
</dbReference>
<dbReference type="RefSeq" id="WP_091479305.1">
    <property type="nucleotide sequence ID" value="NZ_BJYC01000007.1"/>
</dbReference>
<keyword evidence="10" id="KW-0829">Tyrosine-protein kinase</keyword>
<comment type="catalytic activity">
    <reaction evidence="13">
        <text>L-tyrosyl-[protein] + ATP = O-phospho-L-tyrosyl-[protein] + ADP + H(+)</text>
        <dbReference type="Rhea" id="RHEA:10596"/>
        <dbReference type="Rhea" id="RHEA-COMP:10136"/>
        <dbReference type="Rhea" id="RHEA-COMP:20101"/>
        <dbReference type="ChEBI" id="CHEBI:15378"/>
        <dbReference type="ChEBI" id="CHEBI:30616"/>
        <dbReference type="ChEBI" id="CHEBI:46858"/>
        <dbReference type="ChEBI" id="CHEBI:61978"/>
        <dbReference type="ChEBI" id="CHEBI:456216"/>
        <dbReference type="EC" id="2.7.10.2"/>
    </reaction>
</comment>
<dbReference type="AlphaFoldDB" id="A0A1H7HP98"/>
<dbReference type="CDD" id="cd05387">
    <property type="entry name" value="BY-kinase"/>
    <property type="match status" value="1"/>
</dbReference>
<keyword evidence="11" id="KW-0270">Exopolysaccharide synthesis</keyword>
<dbReference type="InterPro" id="IPR005702">
    <property type="entry name" value="Wzc-like_C"/>
</dbReference>
<keyword evidence="6" id="KW-0547">Nucleotide-binding</keyword>
<dbReference type="NCBIfam" id="TIGR01007">
    <property type="entry name" value="eps_fam"/>
    <property type="match status" value="1"/>
</dbReference>
<evidence type="ECO:0000256" key="6">
    <source>
        <dbReference type="ARBA" id="ARBA00022741"/>
    </source>
</evidence>
<evidence type="ECO:0000313" key="16">
    <source>
        <dbReference type="Proteomes" id="UP000199081"/>
    </source>
</evidence>
<protein>
    <recommendedName>
        <fullName evidence="4">Tyrosine-protein kinase CpsD</fullName>
        <ecNumber evidence="3">2.7.10.2</ecNumber>
    </recommendedName>
</protein>
<evidence type="ECO:0000313" key="15">
    <source>
        <dbReference type="EMBL" id="SEK52186.1"/>
    </source>
</evidence>
<dbReference type="InterPro" id="IPR025669">
    <property type="entry name" value="AAA_dom"/>
</dbReference>
<dbReference type="UniPathway" id="UPA00934"/>
<reference evidence="16" key="1">
    <citation type="submission" date="2016-10" db="EMBL/GenBank/DDBJ databases">
        <authorList>
            <person name="Varghese N."/>
            <person name="Submissions S."/>
        </authorList>
    </citation>
    <scope>NUCLEOTIDE SEQUENCE [LARGE SCALE GENOMIC DNA]</scope>
    <source>
        <strain evidence="16">DSM 19183</strain>
    </source>
</reference>
<evidence type="ECO:0000256" key="13">
    <source>
        <dbReference type="ARBA" id="ARBA00051245"/>
    </source>
</evidence>
<sequence length="232" mass="25838">MAALLRRVRADSRLTKLVVNQNKFTHVSEQFRTIRTNIQHSVNTGKIKSIVITSARDGEGKSFAAANLAVTLAAENKRILLVDADFRKPSIHKIFKVENDRGLTTLLTNPSLQAESLIQIDLENNLFILPSGYIPSNPSELLNSDRMDDLVKELEESYDLIIYDMPPVLSVTDAQIVSGKVDGTIFIISKGYVTEEDVIKAGDLLNIVDANIIGAIINKIERSKRKYVYVPE</sequence>
<dbReference type="GO" id="GO:0004715">
    <property type="term" value="F:non-membrane spanning protein tyrosine kinase activity"/>
    <property type="evidence" value="ECO:0007669"/>
    <property type="project" value="UniProtKB-EC"/>
</dbReference>